<dbReference type="PANTHER" id="PTHR19317">
    <property type="entry name" value="PRENYLATED RAB ACCEPTOR 1-RELATED"/>
    <property type="match status" value="1"/>
</dbReference>
<evidence type="ECO:0000313" key="10">
    <source>
        <dbReference type="Proteomes" id="UP000315295"/>
    </source>
</evidence>
<organism evidence="9 10">
    <name type="scientific">Malus baccata</name>
    <name type="common">Siberian crab apple</name>
    <name type="synonym">Pyrus baccata</name>
    <dbReference type="NCBI Taxonomy" id="106549"/>
    <lineage>
        <taxon>Eukaryota</taxon>
        <taxon>Viridiplantae</taxon>
        <taxon>Streptophyta</taxon>
        <taxon>Embryophyta</taxon>
        <taxon>Tracheophyta</taxon>
        <taxon>Spermatophyta</taxon>
        <taxon>Magnoliopsida</taxon>
        <taxon>eudicotyledons</taxon>
        <taxon>Gunneridae</taxon>
        <taxon>Pentapetalae</taxon>
        <taxon>rosids</taxon>
        <taxon>fabids</taxon>
        <taxon>Rosales</taxon>
        <taxon>Rosaceae</taxon>
        <taxon>Amygdaloideae</taxon>
        <taxon>Maleae</taxon>
        <taxon>Malus</taxon>
    </lineage>
</organism>
<keyword evidence="10" id="KW-1185">Reference proteome</keyword>
<gene>
    <name evidence="9" type="ORF">C1H46_008689</name>
</gene>
<dbReference type="PANTHER" id="PTHR19317:SF2">
    <property type="entry name" value="PRA1 FAMILY PROTEIN F2"/>
    <property type="match status" value="1"/>
</dbReference>
<comment type="function">
    <text evidence="1 7">May be involved in both secretory and endocytic intracellular trafficking in the endosomal/prevacuolar compartments.</text>
</comment>
<feature type="transmembrane region" description="Helical" evidence="7">
    <location>
        <begin position="145"/>
        <end position="162"/>
    </location>
</feature>
<feature type="transmembrane region" description="Helical" evidence="7">
    <location>
        <begin position="89"/>
        <end position="107"/>
    </location>
</feature>
<comment type="similarity">
    <text evidence="3 7">Belongs to the PRA1 family.</text>
</comment>
<dbReference type="Pfam" id="PF03208">
    <property type="entry name" value="PRA1"/>
    <property type="match status" value="1"/>
</dbReference>
<keyword evidence="6 7" id="KW-0472">Membrane</keyword>
<name>A0A540N594_MALBA</name>
<keyword evidence="5 7" id="KW-1133">Transmembrane helix</keyword>
<evidence type="ECO:0000256" key="1">
    <source>
        <dbReference type="ARBA" id="ARBA00002501"/>
    </source>
</evidence>
<evidence type="ECO:0000256" key="8">
    <source>
        <dbReference type="SAM" id="MobiDB-lite"/>
    </source>
</evidence>
<sequence length="186" mass="20697">MTTYGTIPTSSSSSQGPSGEYISRAKDRIRAGLGARRPWKLMFNFRSFNFPSSFSDAFGRVRLNVAYFRMNYAIVVLLILFLSLLWHPISLIVFVVMMAAWLFLYFLRDEPLLLFGKTVDDRVVLIVLAVVTIVLLFLTHATVNILVALLIGVVLVIAHAALRKMDDLPVDEENSALLTTPASSSA</sequence>
<dbReference type="GO" id="GO:0005783">
    <property type="term" value="C:endoplasmic reticulum"/>
    <property type="evidence" value="ECO:0007669"/>
    <property type="project" value="UniProtKB-ARBA"/>
</dbReference>
<proteinExistence type="inferred from homology"/>
<feature type="region of interest" description="Disordered" evidence="8">
    <location>
        <begin position="1"/>
        <end position="20"/>
    </location>
</feature>
<comment type="caution">
    <text evidence="9">The sequence shown here is derived from an EMBL/GenBank/DDBJ whole genome shotgun (WGS) entry which is preliminary data.</text>
</comment>
<dbReference type="InterPro" id="IPR004895">
    <property type="entry name" value="Prenylated_rab_accept_PRA1"/>
</dbReference>
<accession>A0A540N594</accession>
<keyword evidence="4 7" id="KW-0812">Transmembrane</keyword>
<dbReference type="EMBL" id="VIEB01000117">
    <property type="protein sequence ID" value="TQE05670.1"/>
    <property type="molecule type" value="Genomic_DNA"/>
</dbReference>
<dbReference type="GO" id="GO:0016020">
    <property type="term" value="C:membrane"/>
    <property type="evidence" value="ECO:0007669"/>
    <property type="project" value="UniProtKB-SubCell"/>
</dbReference>
<protein>
    <recommendedName>
        <fullName evidence="7">PRA1 family protein</fullName>
    </recommendedName>
</protein>
<evidence type="ECO:0000256" key="4">
    <source>
        <dbReference type="ARBA" id="ARBA00022692"/>
    </source>
</evidence>
<evidence type="ECO:0000256" key="7">
    <source>
        <dbReference type="RuleBase" id="RU363107"/>
    </source>
</evidence>
<dbReference type="GO" id="GO:0016192">
    <property type="term" value="P:vesicle-mediated transport"/>
    <property type="evidence" value="ECO:0007669"/>
    <property type="project" value="TreeGrafter"/>
</dbReference>
<evidence type="ECO:0000313" key="9">
    <source>
        <dbReference type="EMBL" id="TQE05670.1"/>
    </source>
</evidence>
<evidence type="ECO:0000256" key="5">
    <source>
        <dbReference type="ARBA" id="ARBA00022989"/>
    </source>
</evidence>
<dbReference type="GO" id="GO:0005794">
    <property type="term" value="C:Golgi apparatus"/>
    <property type="evidence" value="ECO:0007669"/>
    <property type="project" value="TreeGrafter"/>
</dbReference>
<evidence type="ECO:0000256" key="2">
    <source>
        <dbReference type="ARBA" id="ARBA00004127"/>
    </source>
</evidence>
<reference evidence="9 10" key="1">
    <citation type="journal article" date="2019" name="G3 (Bethesda)">
        <title>Sequencing of a Wild Apple (Malus baccata) Genome Unravels the Differences Between Cultivated and Wild Apple Species Regarding Disease Resistance and Cold Tolerance.</title>
        <authorList>
            <person name="Chen X."/>
        </authorList>
    </citation>
    <scope>NUCLEOTIDE SEQUENCE [LARGE SCALE GENOMIC DNA]</scope>
    <source>
        <strain evidence="10">cv. Shandingzi</strain>
        <tissue evidence="9">Leaves</tissue>
    </source>
</reference>
<dbReference type="AlphaFoldDB" id="A0A540N594"/>
<evidence type="ECO:0000256" key="6">
    <source>
        <dbReference type="ARBA" id="ARBA00023136"/>
    </source>
</evidence>
<dbReference type="Proteomes" id="UP000315295">
    <property type="component" value="Unassembled WGS sequence"/>
</dbReference>
<keyword evidence="7" id="KW-0813">Transport</keyword>
<evidence type="ECO:0000256" key="3">
    <source>
        <dbReference type="ARBA" id="ARBA00006483"/>
    </source>
</evidence>
<comment type="subcellular location">
    <subcellularLocation>
        <location evidence="2">Endomembrane system</location>
        <topology evidence="2">Multi-pass membrane protein</topology>
    </subcellularLocation>
    <subcellularLocation>
        <location evidence="7">Membrane</location>
        <topology evidence="7">Multi-pass membrane protein</topology>
    </subcellularLocation>
</comment>